<dbReference type="SUPFAM" id="SSF51338">
    <property type="entry name" value="Composite domain of metallo-dependent hydrolases"/>
    <property type="match status" value="1"/>
</dbReference>
<dbReference type="PANTHER" id="PTHR43668">
    <property type="entry name" value="ALLANTOINASE"/>
    <property type="match status" value="1"/>
</dbReference>
<feature type="domain" description="Amidohydrolase-related" evidence="5">
    <location>
        <begin position="394"/>
        <end position="597"/>
    </location>
</feature>
<evidence type="ECO:0000259" key="5">
    <source>
        <dbReference type="Pfam" id="PF01979"/>
    </source>
</evidence>
<dbReference type="GO" id="GO:0005737">
    <property type="term" value="C:cytoplasm"/>
    <property type="evidence" value="ECO:0007669"/>
    <property type="project" value="TreeGrafter"/>
</dbReference>
<feature type="region of interest" description="Disordered" evidence="4">
    <location>
        <begin position="220"/>
        <end position="244"/>
    </location>
</feature>
<feature type="region of interest" description="Disordered" evidence="4">
    <location>
        <begin position="260"/>
        <end position="292"/>
    </location>
</feature>
<dbReference type="AlphaFoldDB" id="A0AAV5QU07"/>
<keyword evidence="7" id="KW-1185">Reference proteome</keyword>
<dbReference type="RefSeq" id="XP_064855022.1">
    <property type="nucleotide sequence ID" value="XM_064998950.1"/>
</dbReference>
<dbReference type="PROSITE" id="PS00482">
    <property type="entry name" value="DIHYDROOROTASE_1"/>
    <property type="match status" value="1"/>
</dbReference>
<comment type="cofactor">
    <cofactor evidence="1">
        <name>Zn(2+)</name>
        <dbReference type="ChEBI" id="CHEBI:29105"/>
    </cofactor>
</comment>
<dbReference type="EMBL" id="BTFZ01000013">
    <property type="protein sequence ID" value="GMM38026.1"/>
    <property type="molecule type" value="Genomic_DNA"/>
</dbReference>
<dbReference type="GO" id="GO:0006145">
    <property type="term" value="P:purine nucleobase catabolic process"/>
    <property type="evidence" value="ECO:0007669"/>
    <property type="project" value="TreeGrafter"/>
</dbReference>
<feature type="region of interest" description="Disordered" evidence="4">
    <location>
        <begin position="302"/>
        <end position="321"/>
    </location>
</feature>
<evidence type="ECO:0000313" key="6">
    <source>
        <dbReference type="EMBL" id="GMM38026.1"/>
    </source>
</evidence>
<gene>
    <name evidence="6" type="ORF">DASC09_053510</name>
</gene>
<keyword evidence="3" id="KW-0378">Hydrolase</keyword>
<evidence type="ECO:0000313" key="7">
    <source>
        <dbReference type="Proteomes" id="UP001360560"/>
    </source>
</evidence>
<dbReference type="GO" id="GO:0004038">
    <property type="term" value="F:allantoinase activity"/>
    <property type="evidence" value="ECO:0007669"/>
    <property type="project" value="TreeGrafter"/>
</dbReference>
<dbReference type="SUPFAM" id="SSF51556">
    <property type="entry name" value="Metallo-dependent hydrolases"/>
    <property type="match status" value="1"/>
</dbReference>
<proteinExistence type="predicted"/>
<dbReference type="InterPro" id="IPR002195">
    <property type="entry name" value="Dihydroorotase_CS"/>
</dbReference>
<dbReference type="InterPro" id="IPR050138">
    <property type="entry name" value="DHOase/Allantoinase_Hydrolase"/>
</dbReference>
<dbReference type="PANTHER" id="PTHR43668:SF2">
    <property type="entry name" value="ALLANTOINASE"/>
    <property type="match status" value="1"/>
</dbReference>
<dbReference type="Pfam" id="PF01979">
    <property type="entry name" value="Amidohydro_1"/>
    <property type="match status" value="2"/>
</dbReference>
<protein>
    <submittedName>
        <fullName evidence="6">Allantoinase</fullName>
    </submittedName>
</protein>
<dbReference type="GO" id="GO:0046872">
    <property type="term" value="F:metal ion binding"/>
    <property type="evidence" value="ECO:0007669"/>
    <property type="project" value="UniProtKB-KW"/>
</dbReference>
<feature type="domain" description="Amidohydrolase-related" evidence="5">
    <location>
        <begin position="64"/>
        <end position="220"/>
    </location>
</feature>
<comment type="caution">
    <text evidence="6">The sequence shown here is derived from an EMBL/GenBank/DDBJ whole genome shotgun (WGS) entry which is preliminary data.</text>
</comment>
<accession>A0AAV5QU07</accession>
<evidence type="ECO:0000256" key="1">
    <source>
        <dbReference type="ARBA" id="ARBA00001947"/>
    </source>
</evidence>
<keyword evidence="2" id="KW-0479">Metal-binding</keyword>
<feature type="compositionally biased region" description="Low complexity" evidence="4">
    <location>
        <begin position="275"/>
        <end position="292"/>
    </location>
</feature>
<evidence type="ECO:0000256" key="4">
    <source>
        <dbReference type="SAM" id="MobiDB-lite"/>
    </source>
</evidence>
<feature type="compositionally biased region" description="Polar residues" evidence="4">
    <location>
        <begin position="223"/>
        <end position="242"/>
    </location>
</feature>
<dbReference type="InterPro" id="IPR011059">
    <property type="entry name" value="Metal-dep_hydrolase_composite"/>
</dbReference>
<reference evidence="6 7" key="1">
    <citation type="journal article" date="2023" name="Elife">
        <title>Identification of key yeast species and microbe-microbe interactions impacting larval growth of Drosophila in the wild.</title>
        <authorList>
            <person name="Mure A."/>
            <person name="Sugiura Y."/>
            <person name="Maeda R."/>
            <person name="Honda K."/>
            <person name="Sakurai N."/>
            <person name="Takahashi Y."/>
            <person name="Watada M."/>
            <person name="Katoh T."/>
            <person name="Gotoh A."/>
            <person name="Gotoh Y."/>
            <person name="Taniguchi I."/>
            <person name="Nakamura K."/>
            <person name="Hayashi T."/>
            <person name="Katayama T."/>
            <person name="Uemura T."/>
            <person name="Hattori Y."/>
        </authorList>
    </citation>
    <scope>NUCLEOTIDE SEQUENCE [LARGE SCALE GENOMIC DNA]</scope>
    <source>
        <strain evidence="6 7">SC-9</strain>
    </source>
</reference>
<dbReference type="InterPro" id="IPR032466">
    <property type="entry name" value="Metal_Hydrolase"/>
</dbReference>
<dbReference type="Gene3D" id="3.20.20.140">
    <property type="entry name" value="Metal-dependent hydrolases"/>
    <property type="match status" value="2"/>
</dbReference>
<organism evidence="6 7">
    <name type="scientific">Saccharomycopsis crataegensis</name>
    <dbReference type="NCBI Taxonomy" id="43959"/>
    <lineage>
        <taxon>Eukaryota</taxon>
        <taxon>Fungi</taxon>
        <taxon>Dikarya</taxon>
        <taxon>Ascomycota</taxon>
        <taxon>Saccharomycotina</taxon>
        <taxon>Saccharomycetes</taxon>
        <taxon>Saccharomycopsidaceae</taxon>
        <taxon>Saccharomycopsis</taxon>
    </lineage>
</organism>
<dbReference type="InterPro" id="IPR006680">
    <property type="entry name" value="Amidohydro-rel"/>
</dbReference>
<evidence type="ECO:0000256" key="2">
    <source>
        <dbReference type="ARBA" id="ARBA00022723"/>
    </source>
</evidence>
<name>A0AAV5QU07_9ASCO</name>
<dbReference type="GeneID" id="90076001"/>
<evidence type="ECO:0000256" key="3">
    <source>
        <dbReference type="ARBA" id="ARBA00022801"/>
    </source>
</evidence>
<sequence>MSKAITSSKVVIDHTIAPATIVYSIESGKILKIFPGILKPNCPELSRYDITSSNNNYRDVSPYVILPGLVDAHVHLNEPGRTEWEGFATGTQAAAFGGVTTVVDMPLNAIPPTTTLQNFHTKIHAAKGKTWVDVGFWGGLVPDNLDDLEPLMDAGVRGFKGFLIDSGVDEFPAIDTGYINQALEKVKGRSTVIMFHAEMQDHGVPHIEGLDECCKSYHHNNEGKSSSDGGPSTTITSSSALENGSIDELDLDKLDLGTSESFISNKNTNPPPPSSSSSSSSSSKKSSNYSTATTLTAAQKDALASSPVLSPAEPKFGQPSELAKQSPILRPIEKNHASHSDSPILRAANLDPSLTGINPTLYNSFLASRPDHFETVAITNILAQSLLHPTVPIHIVHLASQEAVPLIKFAQLHNLPITAETCFHYLSLSAEKIPAKATHFKCCPPIRTESNRKALWQALAQGIITTVVSDHSPCVPELKNLSGGDFFSAWGGIASVGLGLPILYSETLKMLSNGKDHRFSLVDIVRWCCENTAKQVGLDHRKGFIQEGHDADFAIFDDKVRWKLTNDAMHFKNKLTAYHGFEVVGKVVETVVRGKSVFVSGRGHSETPLGGLILEPRK</sequence>
<dbReference type="Proteomes" id="UP001360560">
    <property type="component" value="Unassembled WGS sequence"/>
</dbReference>